<proteinExistence type="predicted"/>
<evidence type="ECO:0000256" key="1">
    <source>
        <dbReference type="SAM" id="Phobius"/>
    </source>
</evidence>
<dbReference type="RefSeq" id="WP_382383197.1">
    <property type="nucleotide sequence ID" value="NZ_JBHMEZ010000012.1"/>
</dbReference>
<comment type="caution">
    <text evidence="2">The sequence shown here is derived from an EMBL/GenBank/DDBJ whole genome shotgun (WGS) entry which is preliminary data.</text>
</comment>
<keyword evidence="3" id="KW-1185">Reference proteome</keyword>
<protein>
    <recommendedName>
        <fullName evidence="4">VCBS repeat-containing protein</fullName>
    </recommendedName>
</protein>
<name>A0ABV5F358_9FLAO</name>
<keyword evidence="1" id="KW-0472">Membrane</keyword>
<gene>
    <name evidence="2" type="ORF">ACFFVB_12385</name>
</gene>
<evidence type="ECO:0000313" key="2">
    <source>
        <dbReference type="EMBL" id="MFB9053875.1"/>
    </source>
</evidence>
<dbReference type="EMBL" id="JBHMEZ010000012">
    <property type="protein sequence ID" value="MFB9053875.1"/>
    <property type="molecule type" value="Genomic_DNA"/>
</dbReference>
<evidence type="ECO:0000313" key="3">
    <source>
        <dbReference type="Proteomes" id="UP001589605"/>
    </source>
</evidence>
<sequence length="334" mass="38586">MKIKFTYFFIGILYIIVLSWFFVNYQEDARMNLVFDEIIEDGDIIFRSTSSEKSELNDFKEFGIVKKSLWGYYVWDNKSTMKRSLSKWAEKGVYLKVYRIKPSGDAMVNFELHHGTYNHLLNSEALEFITEKRNPIPKQISELKEHRDVKPNHISNFIPEGYEIVYFENVPNSVKADLNKDGISDYVVLLSNGSRDIEYLDASSVKIAVLEGQKDGSFKLKGETGNLTYAFLYRNLNQKIKVSSTNVINVKHQSMRHDYELKFRYQKGSQDYMLIGTEYNNYGNAIQKGAGNTSINFISGKRMSTIGGNKTSILDDKFIRISEVDDNSIYELIN</sequence>
<feature type="transmembrane region" description="Helical" evidence="1">
    <location>
        <begin position="5"/>
        <end position="23"/>
    </location>
</feature>
<organism evidence="2 3">
    <name type="scientific">Formosa undariae</name>
    <dbReference type="NCBI Taxonomy" id="1325436"/>
    <lineage>
        <taxon>Bacteria</taxon>
        <taxon>Pseudomonadati</taxon>
        <taxon>Bacteroidota</taxon>
        <taxon>Flavobacteriia</taxon>
        <taxon>Flavobacteriales</taxon>
        <taxon>Flavobacteriaceae</taxon>
        <taxon>Formosa</taxon>
    </lineage>
</organism>
<accession>A0ABV5F358</accession>
<reference evidence="2 3" key="1">
    <citation type="submission" date="2024-09" db="EMBL/GenBank/DDBJ databases">
        <authorList>
            <person name="Sun Q."/>
            <person name="Mori K."/>
        </authorList>
    </citation>
    <scope>NUCLEOTIDE SEQUENCE [LARGE SCALE GENOMIC DNA]</scope>
    <source>
        <strain evidence="2 3">CECT 8286</strain>
    </source>
</reference>
<keyword evidence="1" id="KW-0812">Transmembrane</keyword>
<evidence type="ECO:0008006" key="4">
    <source>
        <dbReference type="Google" id="ProtNLM"/>
    </source>
</evidence>
<dbReference type="Proteomes" id="UP001589605">
    <property type="component" value="Unassembled WGS sequence"/>
</dbReference>
<keyword evidence="1" id="KW-1133">Transmembrane helix</keyword>